<feature type="compositionally biased region" description="Polar residues" evidence="3">
    <location>
        <begin position="193"/>
        <end position="216"/>
    </location>
</feature>
<feature type="compositionally biased region" description="Polar residues" evidence="3">
    <location>
        <begin position="504"/>
        <end position="538"/>
    </location>
</feature>
<dbReference type="GO" id="GO:0000288">
    <property type="term" value="P:nuclear-transcribed mRNA catabolic process, deadenylation-dependent decay"/>
    <property type="evidence" value="ECO:0007669"/>
    <property type="project" value="TreeGrafter"/>
</dbReference>
<protein>
    <submittedName>
        <fullName evidence="5">ARM repeat-containing protein</fullName>
    </submittedName>
</protein>
<dbReference type="GO" id="GO:0005737">
    <property type="term" value="C:cytoplasm"/>
    <property type="evidence" value="ECO:0007669"/>
    <property type="project" value="TreeGrafter"/>
</dbReference>
<feature type="region of interest" description="Disordered" evidence="3">
    <location>
        <begin position="443"/>
        <end position="539"/>
    </location>
</feature>
<evidence type="ECO:0000256" key="1">
    <source>
        <dbReference type="ARBA" id="ARBA00022737"/>
    </source>
</evidence>
<feature type="region of interest" description="Disordered" evidence="3">
    <location>
        <begin position="163"/>
        <end position="219"/>
    </location>
</feature>
<evidence type="ECO:0000313" key="6">
    <source>
        <dbReference type="Proteomes" id="UP000245946"/>
    </source>
</evidence>
<feature type="compositionally biased region" description="Low complexity" evidence="3">
    <location>
        <begin position="163"/>
        <end position="178"/>
    </location>
</feature>
<feature type="region of interest" description="Disordered" evidence="3">
    <location>
        <begin position="107"/>
        <end position="149"/>
    </location>
</feature>
<dbReference type="RefSeq" id="XP_025596629.1">
    <property type="nucleotide sequence ID" value="XM_025745417.1"/>
</dbReference>
<name>A0A316Z3M5_9BASI</name>
<dbReference type="InterPro" id="IPR016024">
    <property type="entry name" value="ARM-type_fold"/>
</dbReference>
<dbReference type="PANTHER" id="PTHR12537">
    <property type="entry name" value="RNA BINDING PROTEIN PUMILIO-RELATED"/>
    <property type="match status" value="1"/>
</dbReference>
<feature type="repeat" description="Pumilio" evidence="2">
    <location>
        <begin position="875"/>
        <end position="914"/>
    </location>
</feature>
<proteinExistence type="predicted"/>
<reference evidence="5 6" key="1">
    <citation type="journal article" date="2018" name="Mol. Biol. Evol.">
        <title>Broad Genomic Sampling Reveals a Smut Pathogenic Ancestry of the Fungal Clade Ustilaginomycotina.</title>
        <authorList>
            <person name="Kijpornyongpan T."/>
            <person name="Mondo S.J."/>
            <person name="Barry K."/>
            <person name="Sandor L."/>
            <person name="Lee J."/>
            <person name="Lipzen A."/>
            <person name="Pangilinan J."/>
            <person name="LaButti K."/>
            <person name="Hainaut M."/>
            <person name="Henrissat B."/>
            <person name="Grigoriev I.V."/>
            <person name="Spatafora J.W."/>
            <person name="Aime M.C."/>
        </authorList>
    </citation>
    <scope>NUCLEOTIDE SEQUENCE [LARGE SCALE GENOMIC DNA]</scope>
    <source>
        <strain evidence="5 6">MCA 4186</strain>
    </source>
</reference>
<sequence length="1033" mass="108545">MPPGCCDAAAASVAAQRSPSLVNVKDLLAPAGIVDMPSLLAASTPASAHSALASSSQSANVDASSSKAAAPAAPFEQIGSSPLLDPIDAADPELMALSGGSLLLEQSRAAGGGTRRRRARTASSAAQEFTPAPLRTRGLSSAADKGSSSGQQYLDAAAALGSASTSSSSGTEGTTLALPGSSAPPKQGAVVTSAEQPGSTSLSFGDTTTDDPTTHSYLDDFTMDTTQSQATFNTTYASVDDSPDKAEAPANVLDTHTAGSAAVLTSPARGSQQSAFFDDVSSGASPSPHESTPRRTFASRSAEASAEHTSSPSSSSLREVGSSQQRSSPIFIPTSGRGVRSHTTSGLPVRSFALPDGRIGSDSSDSELANLREQLSATEAINTLLTSRVAELEAETVALRALLQPSMAAGSYAAGLAAGLDRQSDPAHLAMLHSHAPPSAFPHFGDFSPASTGASVTPDPFSPFAPQQPLGHPQFAAESPVDSAEEFSSRGGSIPATPDPGADLSQSPFMSISKRSPQLVSLAHQQASTMQRQGSSAMQAGFDDSEYASRPSLLQSYSSSYAAQLQSSDSHSRGQTASDGYFIVDPHQSDGYLHVVPQLSPIGLGLEFEGDRAHAPTSSPPEPAVASGLQLRSNAAPTTYMAGSVPGPGLGSTRMRATIPSATDVPVPRKDKAPAHEIYVPPDVLVNRALSGRSQDASITLQQQLKSATPERKAAIMRALEPHLRRLAEDKHGNFLVQRAIGCDAQICWKLRGHFVDLSLSQFGCHVVQRILDEDERLKISVVEELLSDRLLDTLTSRNSIHVWQKVLEIDWTQPEFRSTVFDVINHAMRGRWADTATQETGSIICQNIFESADPAEKASDELSGLGSGEGCISEILEHTCECAANQWGVWVVQHIIEHGDTKHRQLAFERLLQQAVPLTLSQYGQKAIMSALKSPDQHFLNAYLDVLCDREGASGAAGISAASSSHRRSVLVDVASAPQGLQIVTLLLTSVSNEQRERIIRTVRKNSVFLKGSKAGLKVHQLCERARAFTGY</sequence>
<gene>
    <name evidence="5" type="ORF">FA09DRAFT_361923</name>
</gene>
<evidence type="ECO:0000259" key="4">
    <source>
        <dbReference type="PROSITE" id="PS50303"/>
    </source>
</evidence>
<dbReference type="STRING" id="58919.A0A316Z3M5"/>
<dbReference type="InterPro" id="IPR011989">
    <property type="entry name" value="ARM-like"/>
</dbReference>
<evidence type="ECO:0000256" key="2">
    <source>
        <dbReference type="PROSITE-ProRule" id="PRU00317"/>
    </source>
</evidence>
<feature type="repeat" description="Pumilio" evidence="2">
    <location>
        <begin position="750"/>
        <end position="788"/>
    </location>
</feature>
<keyword evidence="6" id="KW-1185">Reference proteome</keyword>
<dbReference type="InterPro" id="IPR001313">
    <property type="entry name" value="Pumilio_RNA-bd_rpt"/>
</dbReference>
<dbReference type="PROSITE" id="PS50303">
    <property type="entry name" value="PUM_HD"/>
    <property type="match status" value="1"/>
</dbReference>
<dbReference type="SUPFAM" id="SSF48371">
    <property type="entry name" value="ARM repeat"/>
    <property type="match status" value="1"/>
</dbReference>
<accession>A0A316Z3M5</accession>
<feature type="domain" description="PUM-HD" evidence="4">
    <location>
        <begin position="654"/>
        <end position="1028"/>
    </location>
</feature>
<dbReference type="OrthoDB" id="668540at2759"/>
<evidence type="ECO:0000256" key="3">
    <source>
        <dbReference type="SAM" id="MobiDB-lite"/>
    </source>
</evidence>
<dbReference type="Pfam" id="PF00806">
    <property type="entry name" value="PUF"/>
    <property type="match status" value="4"/>
</dbReference>
<dbReference type="AlphaFoldDB" id="A0A316Z3M5"/>
<dbReference type="InterPro" id="IPR033133">
    <property type="entry name" value="PUM-HD"/>
</dbReference>
<dbReference type="GeneID" id="37272961"/>
<dbReference type="Gene3D" id="1.25.10.10">
    <property type="entry name" value="Leucine-rich Repeat Variant"/>
    <property type="match status" value="1"/>
</dbReference>
<dbReference type="Proteomes" id="UP000245946">
    <property type="component" value="Unassembled WGS sequence"/>
</dbReference>
<keyword evidence="1" id="KW-0677">Repeat</keyword>
<dbReference type="PROSITE" id="PS50302">
    <property type="entry name" value="PUM"/>
    <property type="match status" value="2"/>
</dbReference>
<organism evidence="5 6">
    <name type="scientific">Tilletiopsis washingtonensis</name>
    <dbReference type="NCBI Taxonomy" id="58919"/>
    <lineage>
        <taxon>Eukaryota</taxon>
        <taxon>Fungi</taxon>
        <taxon>Dikarya</taxon>
        <taxon>Basidiomycota</taxon>
        <taxon>Ustilaginomycotina</taxon>
        <taxon>Exobasidiomycetes</taxon>
        <taxon>Entylomatales</taxon>
        <taxon>Entylomatales incertae sedis</taxon>
        <taxon>Tilletiopsis</taxon>
    </lineage>
</organism>
<feature type="compositionally biased region" description="Low complexity" evidence="3">
    <location>
        <begin position="294"/>
        <end position="323"/>
    </location>
</feature>
<dbReference type="GO" id="GO:0003730">
    <property type="term" value="F:mRNA 3'-UTR binding"/>
    <property type="evidence" value="ECO:0007669"/>
    <property type="project" value="TreeGrafter"/>
</dbReference>
<evidence type="ECO:0000313" key="5">
    <source>
        <dbReference type="EMBL" id="PWN96350.1"/>
    </source>
</evidence>
<dbReference type="PANTHER" id="PTHR12537:SF12">
    <property type="entry name" value="MATERNAL PROTEIN PUMILIO"/>
    <property type="match status" value="1"/>
</dbReference>
<dbReference type="SMART" id="SM00025">
    <property type="entry name" value="Pumilio"/>
    <property type="match status" value="5"/>
</dbReference>
<dbReference type="EMBL" id="KZ819299">
    <property type="protein sequence ID" value="PWN96350.1"/>
    <property type="molecule type" value="Genomic_DNA"/>
</dbReference>
<feature type="region of interest" description="Disordered" evidence="3">
    <location>
        <begin position="276"/>
        <end position="348"/>
    </location>
</feature>